<keyword evidence="10" id="KW-0624">Polysaccharide degradation</keyword>
<feature type="chain" id="PRO_5012395288" description="Cellulase" evidence="13">
    <location>
        <begin position="21"/>
        <end position="508"/>
    </location>
</feature>
<dbReference type="InterPro" id="IPR000334">
    <property type="entry name" value="Glyco_hydro_45"/>
</dbReference>
<keyword evidence="4 13" id="KW-0732">Signal</keyword>
<dbReference type="InterPro" id="IPR035971">
    <property type="entry name" value="CBD_sf"/>
</dbReference>
<sequence length="508" mass="54921">MKSAIVLSTLTVLLSHSAFAQSCWSTSLGYPCCKTNCEVLDTDDNGNWGVENDEWCGISESCGKTSDTEDSCWSIDLGYPCCEPGTEVIYADESGEWGVLNDDWCGIPEEELPIVTKTKTTTTKSNPSSTKTKNEDDKPGPSTADTGGKFLIPTTAGQAVPTYEPIECTPPDIFSYGQCCHGPDLKAYAQCGGLGYEGSTCCQAGTICTVVNEHYSHCEPNLDAPIRPVMDIDKGIHGGPWCKPPNCVITANYTGFRWGYDPVLDKGCEIPEYECYDLINKTWGPQLYPVGTEEGVTTRYYDCCKPSCSWPGKADVFHPVRHCTVDGTTLIEDQEAPSACQKDVVGTAHMCENQQPWAVSDSLSYGFAAAALPGGESVSCCKCYALTFIDPPIRGKQLVVQVTNTGADVGSNQFDLQIPGGGVGIFDACTNMYGLPAGSNGWGKQYGGITGIEDCETFPESLKEGCKWRFNWLLGADNPRMKFAEVDCPKELTDITGCIRKDAKQSDD</sequence>
<keyword evidence="5" id="KW-0677">Repeat</keyword>
<keyword evidence="17" id="KW-1185">Reference proteome</keyword>
<keyword evidence="7" id="KW-0136">Cellulose degradation</keyword>
<gene>
    <name evidence="16" type="ORF">LY90DRAFT_518456</name>
</gene>
<evidence type="ECO:0000256" key="5">
    <source>
        <dbReference type="ARBA" id="ARBA00022737"/>
    </source>
</evidence>
<dbReference type="InterPro" id="IPR036908">
    <property type="entry name" value="RlpA-like_sf"/>
</dbReference>
<dbReference type="SMART" id="SM00236">
    <property type="entry name" value="fCBD"/>
    <property type="match status" value="1"/>
</dbReference>
<protein>
    <recommendedName>
        <fullName evidence="3 11">Cellulase</fullName>
        <ecNumber evidence="3 11">3.2.1.4</ecNumber>
    </recommendedName>
</protein>
<keyword evidence="8" id="KW-0119">Carbohydrate metabolism</keyword>
<dbReference type="EC" id="3.2.1.4" evidence="3 11"/>
<dbReference type="PROSITE" id="PS51257">
    <property type="entry name" value="PROKAR_LIPOPROTEIN"/>
    <property type="match status" value="1"/>
</dbReference>
<dbReference type="EMBL" id="MCOG01000379">
    <property type="protein sequence ID" value="ORY11667.1"/>
    <property type="molecule type" value="Genomic_DNA"/>
</dbReference>
<dbReference type="SUPFAM" id="SSF50685">
    <property type="entry name" value="Barwin-like endoglucanases"/>
    <property type="match status" value="1"/>
</dbReference>
<dbReference type="OrthoDB" id="5558646at2759"/>
<dbReference type="AlphaFoldDB" id="A0A1Y1ZNT0"/>
<dbReference type="GO" id="GO:0030245">
    <property type="term" value="P:cellulose catabolic process"/>
    <property type="evidence" value="ECO:0007669"/>
    <property type="project" value="UniProtKB-KW"/>
</dbReference>
<dbReference type="SUPFAM" id="SSF57180">
    <property type="entry name" value="Cellulose-binding domain"/>
    <property type="match status" value="1"/>
</dbReference>
<dbReference type="InterPro" id="IPR002883">
    <property type="entry name" value="CBM10/Dockerin_dom"/>
</dbReference>
<evidence type="ECO:0000259" key="15">
    <source>
        <dbReference type="PROSITE" id="PS51763"/>
    </source>
</evidence>
<dbReference type="PROSITE" id="PS51164">
    <property type="entry name" value="CBM1_2"/>
    <property type="match status" value="1"/>
</dbReference>
<accession>A0A1Y1ZNT0</accession>
<comment type="caution">
    <text evidence="16">The sequence shown here is derived from an EMBL/GenBank/DDBJ whole genome shotgun (WGS) entry which is preliminary data.</text>
</comment>
<dbReference type="PROSITE" id="PS51763">
    <property type="entry name" value="CBM10"/>
    <property type="match status" value="2"/>
</dbReference>
<evidence type="ECO:0000256" key="2">
    <source>
        <dbReference type="ARBA" id="ARBA00007793"/>
    </source>
</evidence>
<dbReference type="Pfam" id="PF02015">
    <property type="entry name" value="Glyco_hydro_45"/>
    <property type="match status" value="1"/>
</dbReference>
<dbReference type="GO" id="GO:0030248">
    <property type="term" value="F:cellulose binding"/>
    <property type="evidence" value="ECO:0007669"/>
    <property type="project" value="InterPro"/>
</dbReference>
<dbReference type="Pfam" id="PF00734">
    <property type="entry name" value="CBM_1"/>
    <property type="match status" value="1"/>
</dbReference>
<dbReference type="PROSITE" id="PS01140">
    <property type="entry name" value="GLYCOSYL_HYDROL_F45"/>
    <property type="match status" value="1"/>
</dbReference>
<keyword evidence="6" id="KW-0378">Hydrolase</keyword>
<evidence type="ECO:0000256" key="12">
    <source>
        <dbReference type="SAM" id="MobiDB-lite"/>
    </source>
</evidence>
<dbReference type="GO" id="GO:0005576">
    <property type="term" value="C:extracellular region"/>
    <property type="evidence" value="ECO:0007669"/>
    <property type="project" value="InterPro"/>
</dbReference>
<dbReference type="PANTHER" id="PTHR39730">
    <property type="entry name" value="ENDOGLUCANASE 1"/>
    <property type="match status" value="1"/>
</dbReference>
<feature type="region of interest" description="Disordered" evidence="12">
    <location>
        <begin position="116"/>
        <end position="150"/>
    </location>
</feature>
<evidence type="ECO:0000256" key="8">
    <source>
        <dbReference type="ARBA" id="ARBA00023277"/>
    </source>
</evidence>
<feature type="active site" description="Nucleophile" evidence="11">
    <location>
        <position position="302"/>
    </location>
</feature>
<feature type="signal peptide" evidence="13">
    <location>
        <begin position="1"/>
        <end position="20"/>
    </location>
</feature>
<feature type="compositionally biased region" description="Low complexity" evidence="12">
    <location>
        <begin position="116"/>
        <end position="131"/>
    </location>
</feature>
<feature type="domain" description="CBM10" evidence="15">
    <location>
        <begin position="71"/>
        <end position="108"/>
    </location>
</feature>
<reference evidence="16 17" key="1">
    <citation type="submission" date="2016-08" db="EMBL/GenBank/DDBJ databases">
        <title>A Parts List for Fungal Cellulosomes Revealed by Comparative Genomics.</title>
        <authorList>
            <consortium name="DOE Joint Genome Institute"/>
            <person name="Haitjema C.H."/>
            <person name="Gilmore S.P."/>
            <person name="Henske J.K."/>
            <person name="Solomon K.V."/>
            <person name="De Groot R."/>
            <person name="Kuo A."/>
            <person name="Mondo S.J."/>
            <person name="Salamov A.A."/>
            <person name="Labutti K."/>
            <person name="Zhao Z."/>
            <person name="Chiniquy J."/>
            <person name="Barry K."/>
            <person name="Brewer H.M."/>
            <person name="Purvine S.O."/>
            <person name="Wright A.T."/>
            <person name="Boxma B."/>
            <person name="Van Alen T."/>
            <person name="Hackstein J.H."/>
            <person name="Baker S.E."/>
            <person name="Grigoriev I.V."/>
            <person name="O'Malley M.A."/>
        </authorList>
    </citation>
    <scope>NUCLEOTIDE SEQUENCE [LARGE SCALE GENOMIC DNA]</scope>
    <source>
        <strain evidence="16 17">G1</strain>
    </source>
</reference>
<feature type="domain" description="CBM10" evidence="15">
    <location>
        <begin position="22"/>
        <end position="59"/>
    </location>
</feature>
<evidence type="ECO:0000256" key="11">
    <source>
        <dbReference type="PROSITE-ProRule" id="PRU10069"/>
    </source>
</evidence>
<evidence type="ECO:0000256" key="9">
    <source>
        <dbReference type="ARBA" id="ARBA00023295"/>
    </source>
</evidence>
<evidence type="ECO:0000256" key="3">
    <source>
        <dbReference type="ARBA" id="ARBA00012601"/>
    </source>
</evidence>
<evidence type="ECO:0000256" key="4">
    <source>
        <dbReference type="ARBA" id="ARBA00022729"/>
    </source>
</evidence>
<evidence type="ECO:0000256" key="13">
    <source>
        <dbReference type="SAM" id="SignalP"/>
    </source>
</evidence>
<dbReference type="Gene3D" id="3.90.1220.10">
    <property type="entry name" value="Cellulose docking domain, dockering"/>
    <property type="match status" value="2"/>
</dbReference>
<keyword evidence="9" id="KW-0326">Glycosidase</keyword>
<comment type="similarity">
    <text evidence="2">Belongs to the glycosyl hydrolase 45 (cellulase K) family.</text>
</comment>
<organism evidence="16 17">
    <name type="scientific">Neocallimastix californiae</name>
    <dbReference type="NCBI Taxonomy" id="1754190"/>
    <lineage>
        <taxon>Eukaryota</taxon>
        <taxon>Fungi</taxon>
        <taxon>Fungi incertae sedis</taxon>
        <taxon>Chytridiomycota</taxon>
        <taxon>Chytridiomycota incertae sedis</taxon>
        <taxon>Neocallimastigomycetes</taxon>
        <taxon>Neocallimastigales</taxon>
        <taxon>Neocallimastigaceae</taxon>
        <taxon>Neocallimastix</taxon>
    </lineage>
</organism>
<evidence type="ECO:0000256" key="10">
    <source>
        <dbReference type="ARBA" id="ARBA00023326"/>
    </source>
</evidence>
<feature type="domain" description="CBM1" evidence="14">
    <location>
        <begin position="183"/>
        <end position="219"/>
    </location>
</feature>
<dbReference type="STRING" id="1754190.A0A1Y1ZNT0"/>
<dbReference type="Proteomes" id="UP000193920">
    <property type="component" value="Unassembled WGS sequence"/>
</dbReference>
<evidence type="ECO:0000259" key="14">
    <source>
        <dbReference type="PROSITE" id="PS51164"/>
    </source>
</evidence>
<evidence type="ECO:0000313" key="17">
    <source>
        <dbReference type="Proteomes" id="UP000193920"/>
    </source>
</evidence>
<dbReference type="InterPro" id="IPR052288">
    <property type="entry name" value="GH45_Enzymes"/>
</dbReference>
<dbReference type="Gene3D" id="2.40.40.10">
    <property type="entry name" value="RlpA-like domain"/>
    <property type="match status" value="1"/>
</dbReference>
<dbReference type="Pfam" id="PF02013">
    <property type="entry name" value="CBM_10"/>
    <property type="match status" value="2"/>
</dbReference>
<dbReference type="PANTHER" id="PTHR39730:SF1">
    <property type="entry name" value="ENDOGLUCANASE 1"/>
    <property type="match status" value="1"/>
</dbReference>
<evidence type="ECO:0000313" key="16">
    <source>
        <dbReference type="EMBL" id="ORY11667.1"/>
    </source>
</evidence>
<name>A0A1Y1ZNT0_9FUNG</name>
<dbReference type="SUPFAM" id="SSF64571">
    <property type="entry name" value="Cellulose docking domain, dockering"/>
    <property type="match status" value="2"/>
</dbReference>
<proteinExistence type="inferred from homology"/>
<comment type="catalytic activity">
    <reaction evidence="1 11">
        <text>Endohydrolysis of (1-&gt;4)-beta-D-glucosidic linkages in cellulose, lichenin and cereal beta-D-glucans.</text>
        <dbReference type="EC" id="3.2.1.4"/>
    </reaction>
</comment>
<dbReference type="InterPro" id="IPR000254">
    <property type="entry name" value="CBD"/>
</dbReference>
<evidence type="ECO:0000256" key="1">
    <source>
        <dbReference type="ARBA" id="ARBA00000966"/>
    </source>
</evidence>
<evidence type="ECO:0000256" key="7">
    <source>
        <dbReference type="ARBA" id="ARBA00023001"/>
    </source>
</evidence>
<dbReference type="InterPro" id="IPR009034">
    <property type="entry name" value="Dockerin_dom_fun_sf"/>
</dbReference>
<dbReference type="GO" id="GO:0008810">
    <property type="term" value="F:cellulase activity"/>
    <property type="evidence" value="ECO:0007669"/>
    <property type="project" value="UniProtKB-EC"/>
</dbReference>
<evidence type="ECO:0000256" key="6">
    <source>
        <dbReference type="ARBA" id="ARBA00022801"/>
    </source>
</evidence>